<reference evidence="2" key="2">
    <citation type="submission" date="2025-09" db="UniProtKB">
        <authorList>
            <consortium name="Ensembl"/>
        </authorList>
    </citation>
    <scope>IDENTIFICATION</scope>
</reference>
<keyword evidence="1" id="KW-0812">Transmembrane</keyword>
<evidence type="ECO:0000313" key="3">
    <source>
        <dbReference type="Proteomes" id="UP000694381"/>
    </source>
</evidence>
<keyword evidence="1" id="KW-1133">Transmembrane helix</keyword>
<keyword evidence="3" id="KW-1185">Reference proteome</keyword>
<dbReference type="Ensembl" id="ENSNGAT00000031390.1">
    <property type="protein sequence ID" value="ENSNGAP00000025669.1"/>
    <property type="gene ID" value="ENSNGAG00000023549.1"/>
</dbReference>
<evidence type="ECO:0000256" key="1">
    <source>
        <dbReference type="SAM" id="Phobius"/>
    </source>
</evidence>
<sequence>KPLPHRGPGSTARLLGSTVAIVLIFGLTLAVFLLYRWQQKNQLGMDTDGMNLSPSQKLEHLPDRQSQLAPEDIQGLYLEPGRQQEEELPLQPPYYELGVSPTYPLVRMAKSL</sequence>
<dbReference type="GeneTree" id="ENSGT00420000030019"/>
<protein>
    <submittedName>
        <fullName evidence="2">Uncharacterized protein</fullName>
    </submittedName>
</protein>
<accession>A0A8C6S107</accession>
<keyword evidence="1" id="KW-0472">Membrane</keyword>
<feature type="transmembrane region" description="Helical" evidence="1">
    <location>
        <begin position="12"/>
        <end position="35"/>
    </location>
</feature>
<dbReference type="OMA" id="RQPQQED"/>
<evidence type="ECO:0000313" key="2">
    <source>
        <dbReference type="Ensembl" id="ENSNGAP00000025669.1"/>
    </source>
</evidence>
<name>A0A8C6S107_NANGA</name>
<proteinExistence type="predicted"/>
<organism evidence="2 3">
    <name type="scientific">Nannospalax galili</name>
    <name type="common">Northern Israeli blind subterranean mole rat</name>
    <name type="synonym">Spalax galili</name>
    <dbReference type="NCBI Taxonomy" id="1026970"/>
    <lineage>
        <taxon>Eukaryota</taxon>
        <taxon>Metazoa</taxon>
        <taxon>Chordata</taxon>
        <taxon>Craniata</taxon>
        <taxon>Vertebrata</taxon>
        <taxon>Euteleostomi</taxon>
        <taxon>Mammalia</taxon>
        <taxon>Eutheria</taxon>
        <taxon>Euarchontoglires</taxon>
        <taxon>Glires</taxon>
        <taxon>Rodentia</taxon>
        <taxon>Myomorpha</taxon>
        <taxon>Muroidea</taxon>
        <taxon>Spalacidae</taxon>
        <taxon>Spalacinae</taxon>
        <taxon>Nannospalax</taxon>
    </lineage>
</organism>
<dbReference type="AlphaFoldDB" id="A0A8C6S107"/>
<dbReference type="Proteomes" id="UP000694381">
    <property type="component" value="Unassembled WGS sequence"/>
</dbReference>
<reference evidence="2" key="1">
    <citation type="submission" date="2025-08" db="UniProtKB">
        <authorList>
            <consortium name="Ensembl"/>
        </authorList>
    </citation>
    <scope>IDENTIFICATION</scope>
</reference>